<dbReference type="SMART" id="SM00900">
    <property type="entry name" value="FMN_bind"/>
    <property type="match status" value="1"/>
</dbReference>
<keyword evidence="3" id="KW-0285">Flavoprotein</keyword>
<dbReference type="AlphaFoldDB" id="A0A6S6SYK6"/>
<evidence type="ECO:0000256" key="4">
    <source>
        <dbReference type="ARBA" id="ARBA00022643"/>
    </source>
</evidence>
<dbReference type="Pfam" id="PF04205">
    <property type="entry name" value="FMN_bind"/>
    <property type="match status" value="1"/>
</dbReference>
<gene>
    <name evidence="7" type="ORF">HELGO_WM13411</name>
</gene>
<dbReference type="GO" id="GO:0022900">
    <property type="term" value="P:electron transport chain"/>
    <property type="evidence" value="ECO:0007669"/>
    <property type="project" value="InterPro"/>
</dbReference>
<dbReference type="EMBL" id="CACVAU010000028">
    <property type="protein sequence ID" value="CAA6808258.1"/>
    <property type="molecule type" value="Genomic_DNA"/>
</dbReference>
<keyword evidence="2" id="KW-0597">Phosphoprotein</keyword>
<dbReference type="PANTHER" id="PTHR36118">
    <property type="entry name" value="ION-TRANSLOCATING OXIDOREDUCTASE COMPLEX SUBUNIT G"/>
    <property type="match status" value="1"/>
</dbReference>
<keyword evidence="5" id="KW-0249">Electron transport</keyword>
<dbReference type="GO" id="GO:0009055">
    <property type="term" value="F:electron transfer activity"/>
    <property type="evidence" value="ECO:0007669"/>
    <property type="project" value="InterPro"/>
</dbReference>
<sequence length="172" mass="19366">MIQKITVIFFIFVSTLFAKNTISIEDILKSNYNSEINVNKKSLILTKEESKKIQQQAKAKLSSKIVRYYEVKKENNTIGHAILLKEKIRTKYAAILYMVDNNNTMLGIEIVSFKEPSEYKPNDNWKKIFVGKTSEDTLVAGEDIATISGATMSARAISNAARVALAIVKEKL</sequence>
<protein>
    <recommendedName>
        <fullName evidence="6">FMN-binding domain-containing protein</fullName>
    </recommendedName>
</protein>
<evidence type="ECO:0000256" key="2">
    <source>
        <dbReference type="ARBA" id="ARBA00022553"/>
    </source>
</evidence>
<dbReference type="PANTHER" id="PTHR36118:SF1">
    <property type="entry name" value="ION-TRANSLOCATING OXIDOREDUCTASE COMPLEX SUBUNIT G"/>
    <property type="match status" value="1"/>
</dbReference>
<name>A0A6S6SYK6_9BACT</name>
<dbReference type="InterPro" id="IPR007329">
    <property type="entry name" value="FMN-bd"/>
</dbReference>
<organism evidence="7">
    <name type="scientific">uncultured Sulfurovum sp</name>
    <dbReference type="NCBI Taxonomy" id="269237"/>
    <lineage>
        <taxon>Bacteria</taxon>
        <taxon>Pseudomonadati</taxon>
        <taxon>Campylobacterota</taxon>
        <taxon>Epsilonproteobacteria</taxon>
        <taxon>Campylobacterales</taxon>
        <taxon>Sulfurovaceae</taxon>
        <taxon>Sulfurovum</taxon>
        <taxon>environmental samples</taxon>
    </lineage>
</organism>
<dbReference type="GO" id="GO:0010181">
    <property type="term" value="F:FMN binding"/>
    <property type="evidence" value="ECO:0007669"/>
    <property type="project" value="InterPro"/>
</dbReference>
<evidence type="ECO:0000256" key="5">
    <source>
        <dbReference type="ARBA" id="ARBA00022982"/>
    </source>
</evidence>
<evidence type="ECO:0000256" key="3">
    <source>
        <dbReference type="ARBA" id="ARBA00022630"/>
    </source>
</evidence>
<dbReference type="GO" id="GO:0005886">
    <property type="term" value="C:plasma membrane"/>
    <property type="evidence" value="ECO:0007669"/>
    <property type="project" value="InterPro"/>
</dbReference>
<reference evidence="7" key="1">
    <citation type="submission" date="2020-01" db="EMBL/GenBank/DDBJ databases">
        <authorList>
            <person name="Meier V. D."/>
            <person name="Meier V D."/>
        </authorList>
    </citation>
    <scope>NUCLEOTIDE SEQUENCE</scope>
    <source>
        <strain evidence="7">HLG_WM_MAG_05</strain>
    </source>
</reference>
<dbReference type="InterPro" id="IPR010209">
    <property type="entry name" value="Ion_transpt_RnfG/RsxG"/>
</dbReference>
<feature type="domain" description="FMN-binding" evidence="6">
    <location>
        <begin position="91"/>
        <end position="168"/>
    </location>
</feature>
<evidence type="ECO:0000259" key="6">
    <source>
        <dbReference type="SMART" id="SM00900"/>
    </source>
</evidence>
<proteinExistence type="predicted"/>
<evidence type="ECO:0000256" key="1">
    <source>
        <dbReference type="ARBA" id="ARBA00022448"/>
    </source>
</evidence>
<keyword evidence="4" id="KW-0288">FMN</keyword>
<accession>A0A6S6SYK6</accession>
<keyword evidence="1" id="KW-0813">Transport</keyword>
<evidence type="ECO:0000313" key="7">
    <source>
        <dbReference type="EMBL" id="CAA6808258.1"/>
    </source>
</evidence>